<evidence type="ECO:0000256" key="1">
    <source>
        <dbReference type="ARBA" id="ARBA00004651"/>
    </source>
</evidence>
<proteinExistence type="inferred from homology"/>
<dbReference type="InterPro" id="IPR035906">
    <property type="entry name" value="MetI-like_sf"/>
</dbReference>
<sequence length="310" mass="33198">MAAPETLTTGSLAAPDPAGVPNEAEDGLENVAGSPRKRRKKRGVIFWLSVFWLLTILFCAITASWLPLPDEIQADVAGKLQRPGAEGHLLGTDGLGRDILARLVHGSRVSIIIGFASVGMGITAGCVLGMVVGYFRGWLERFVLFYIDVQLAYPFLVVLLALIAFVGQSLLIITMVFALLSIPLYTRVARANTLSVSQREYVMAARALGAKPARVIFREILPNVALPVLAFGLLAVGSIIVAEGTLSYLGLSVPQPTPTWGSMIAEGRRYLQDAPHVAAVPSLVMCLTVLSLTFVGDSLRALFDVRESGI</sequence>
<feature type="domain" description="ABC transmembrane type-1" evidence="9">
    <location>
        <begin position="107"/>
        <end position="296"/>
    </location>
</feature>
<evidence type="ECO:0000313" key="10">
    <source>
        <dbReference type="EMBL" id="CAA9265629.1"/>
    </source>
</evidence>
<dbReference type="GO" id="GO:0055085">
    <property type="term" value="P:transmembrane transport"/>
    <property type="evidence" value="ECO:0007669"/>
    <property type="project" value="InterPro"/>
</dbReference>
<evidence type="ECO:0000256" key="6">
    <source>
        <dbReference type="ARBA" id="ARBA00023136"/>
    </source>
</evidence>
<evidence type="ECO:0000256" key="4">
    <source>
        <dbReference type="ARBA" id="ARBA00022692"/>
    </source>
</evidence>
<accession>A0A6J4J1G1</accession>
<dbReference type="GO" id="GO:0005886">
    <property type="term" value="C:plasma membrane"/>
    <property type="evidence" value="ECO:0007669"/>
    <property type="project" value="UniProtKB-SubCell"/>
</dbReference>
<evidence type="ECO:0000256" key="3">
    <source>
        <dbReference type="ARBA" id="ARBA00022475"/>
    </source>
</evidence>
<keyword evidence="2 7" id="KW-0813">Transport</keyword>
<feature type="transmembrane region" description="Helical" evidence="7">
    <location>
        <begin position="277"/>
        <end position="296"/>
    </location>
</feature>
<feature type="compositionally biased region" description="Polar residues" evidence="8">
    <location>
        <begin position="1"/>
        <end position="11"/>
    </location>
</feature>
<evidence type="ECO:0000256" key="8">
    <source>
        <dbReference type="SAM" id="MobiDB-lite"/>
    </source>
</evidence>
<keyword evidence="6 7" id="KW-0472">Membrane</keyword>
<keyword evidence="5 7" id="KW-1133">Transmembrane helix</keyword>
<dbReference type="PANTHER" id="PTHR43386">
    <property type="entry name" value="OLIGOPEPTIDE TRANSPORT SYSTEM PERMEASE PROTEIN APPC"/>
    <property type="match status" value="1"/>
</dbReference>
<evidence type="ECO:0000256" key="5">
    <source>
        <dbReference type="ARBA" id="ARBA00022989"/>
    </source>
</evidence>
<feature type="transmembrane region" description="Helical" evidence="7">
    <location>
        <begin position="142"/>
        <end position="164"/>
    </location>
</feature>
<dbReference type="SUPFAM" id="SSF161098">
    <property type="entry name" value="MetI-like"/>
    <property type="match status" value="1"/>
</dbReference>
<feature type="transmembrane region" description="Helical" evidence="7">
    <location>
        <begin position="111"/>
        <end position="135"/>
    </location>
</feature>
<dbReference type="PANTHER" id="PTHR43386:SF25">
    <property type="entry name" value="PEPTIDE ABC TRANSPORTER PERMEASE PROTEIN"/>
    <property type="match status" value="1"/>
</dbReference>
<dbReference type="Gene3D" id="1.10.3720.10">
    <property type="entry name" value="MetI-like"/>
    <property type="match status" value="1"/>
</dbReference>
<evidence type="ECO:0000259" key="9">
    <source>
        <dbReference type="PROSITE" id="PS50928"/>
    </source>
</evidence>
<dbReference type="PROSITE" id="PS50928">
    <property type="entry name" value="ABC_TM1"/>
    <property type="match status" value="1"/>
</dbReference>
<keyword evidence="3" id="KW-1003">Cell membrane</keyword>
<comment type="similarity">
    <text evidence="7">Belongs to the binding-protein-dependent transport system permease family.</text>
</comment>
<gene>
    <name evidence="10" type="ORF">AVDCRST_MAG50-3116</name>
</gene>
<feature type="transmembrane region" description="Helical" evidence="7">
    <location>
        <begin position="220"/>
        <end position="242"/>
    </location>
</feature>
<evidence type="ECO:0000256" key="2">
    <source>
        <dbReference type="ARBA" id="ARBA00022448"/>
    </source>
</evidence>
<dbReference type="EMBL" id="CADCTF010000148">
    <property type="protein sequence ID" value="CAA9265629.1"/>
    <property type="molecule type" value="Genomic_DNA"/>
</dbReference>
<keyword evidence="4 7" id="KW-0812">Transmembrane</keyword>
<protein>
    <submittedName>
        <fullName evidence="10">Dipeptide transport system permease protein DppC</fullName>
    </submittedName>
</protein>
<reference evidence="10" key="1">
    <citation type="submission" date="2020-02" db="EMBL/GenBank/DDBJ databases">
        <authorList>
            <person name="Meier V. D."/>
        </authorList>
    </citation>
    <scope>NUCLEOTIDE SEQUENCE</scope>
    <source>
        <strain evidence="10">AVDCRST_MAG50</strain>
    </source>
</reference>
<evidence type="ECO:0000256" key="7">
    <source>
        <dbReference type="RuleBase" id="RU363032"/>
    </source>
</evidence>
<organism evidence="10">
    <name type="scientific">uncultured Acidimicrobiales bacterium</name>
    <dbReference type="NCBI Taxonomy" id="310071"/>
    <lineage>
        <taxon>Bacteria</taxon>
        <taxon>Bacillati</taxon>
        <taxon>Actinomycetota</taxon>
        <taxon>Acidimicrobiia</taxon>
        <taxon>Acidimicrobiales</taxon>
        <taxon>environmental samples</taxon>
    </lineage>
</organism>
<feature type="transmembrane region" description="Helical" evidence="7">
    <location>
        <begin position="44"/>
        <end position="66"/>
    </location>
</feature>
<dbReference type="InterPro" id="IPR000515">
    <property type="entry name" value="MetI-like"/>
</dbReference>
<comment type="subcellular location">
    <subcellularLocation>
        <location evidence="1 7">Cell membrane</location>
        <topology evidence="1 7">Multi-pass membrane protein</topology>
    </subcellularLocation>
</comment>
<feature type="region of interest" description="Disordered" evidence="8">
    <location>
        <begin position="1"/>
        <end position="34"/>
    </location>
</feature>
<dbReference type="AlphaFoldDB" id="A0A6J4J1G1"/>
<dbReference type="Pfam" id="PF00528">
    <property type="entry name" value="BPD_transp_1"/>
    <property type="match status" value="1"/>
</dbReference>
<dbReference type="CDD" id="cd06261">
    <property type="entry name" value="TM_PBP2"/>
    <property type="match status" value="1"/>
</dbReference>
<feature type="transmembrane region" description="Helical" evidence="7">
    <location>
        <begin position="170"/>
        <end position="189"/>
    </location>
</feature>
<dbReference type="InterPro" id="IPR050366">
    <property type="entry name" value="BP-dependent_transpt_permease"/>
</dbReference>
<name>A0A6J4J1G1_9ACTN</name>